<sequence length="184" mass="20376">MFTFPCLSLYHTPFNRGLSLFTLSSHSPLSSRSSFPPFPLFHPNLILILILILFLLNSKPGTCSFDLIPIPQHSSFFLQHTHSHTHALLQLHSPCSHTFNYIQYPASLSALVGVSSLQFSPFSSTSCYTLHPTHSTTARIRANPTIARPPSFTHSPSHSRFPTLALLSFHPASFPPPLPSPPSH</sequence>
<accession>A0A197JHK5</accession>
<reference evidence="2 3" key="1">
    <citation type="submission" date="2016-05" db="EMBL/GenBank/DDBJ databases">
        <title>Genome sequencing reveals origins of a unique bacterial endosymbiosis in the earliest lineages of terrestrial Fungi.</title>
        <authorList>
            <consortium name="DOE Joint Genome Institute"/>
            <person name="Uehling J."/>
            <person name="Gryganskyi A."/>
            <person name="Hameed K."/>
            <person name="Tschaplinski T."/>
            <person name="Misztal P."/>
            <person name="Wu S."/>
            <person name="Desiro A."/>
            <person name="Vande Pol N."/>
            <person name="Du Z.-Y."/>
            <person name="Zienkiewicz A."/>
            <person name="Zienkiewicz K."/>
            <person name="Morin E."/>
            <person name="Tisserant E."/>
            <person name="Splivallo R."/>
            <person name="Hainaut M."/>
            <person name="Henrissat B."/>
            <person name="Ohm R."/>
            <person name="Kuo A."/>
            <person name="Yan J."/>
            <person name="Lipzen A."/>
            <person name="Nolan M."/>
            <person name="Labutti K."/>
            <person name="Barry K."/>
            <person name="Goldstein A."/>
            <person name="Labbe J."/>
            <person name="Schadt C."/>
            <person name="Tuskan G."/>
            <person name="Grigoriev I."/>
            <person name="Martin F."/>
            <person name="Vilgalys R."/>
            <person name="Bonito G."/>
        </authorList>
    </citation>
    <scope>NUCLEOTIDE SEQUENCE [LARGE SCALE GENOMIC DNA]</scope>
    <source>
        <strain evidence="2 3">AG-77</strain>
    </source>
</reference>
<keyword evidence="1" id="KW-0472">Membrane</keyword>
<keyword evidence="1" id="KW-1133">Transmembrane helix</keyword>
<protein>
    <submittedName>
        <fullName evidence="2">Uncharacterized protein</fullName>
    </submittedName>
</protein>
<evidence type="ECO:0000256" key="1">
    <source>
        <dbReference type="SAM" id="Phobius"/>
    </source>
</evidence>
<organism evidence="2 3">
    <name type="scientific">Linnemannia elongata AG-77</name>
    <dbReference type="NCBI Taxonomy" id="1314771"/>
    <lineage>
        <taxon>Eukaryota</taxon>
        <taxon>Fungi</taxon>
        <taxon>Fungi incertae sedis</taxon>
        <taxon>Mucoromycota</taxon>
        <taxon>Mortierellomycotina</taxon>
        <taxon>Mortierellomycetes</taxon>
        <taxon>Mortierellales</taxon>
        <taxon>Mortierellaceae</taxon>
        <taxon>Linnemannia</taxon>
    </lineage>
</organism>
<evidence type="ECO:0000313" key="2">
    <source>
        <dbReference type="EMBL" id="OAQ24473.1"/>
    </source>
</evidence>
<feature type="transmembrane region" description="Helical" evidence="1">
    <location>
        <begin position="38"/>
        <end position="56"/>
    </location>
</feature>
<evidence type="ECO:0000313" key="3">
    <source>
        <dbReference type="Proteomes" id="UP000078512"/>
    </source>
</evidence>
<dbReference type="Proteomes" id="UP000078512">
    <property type="component" value="Unassembled WGS sequence"/>
</dbReference>
<dbReference type="EMBL" id="KV442093">
    <property type="protein sequence ID" value="OAQ24473.1"/>
    <property type="molecule type" value="Genomic_DNA"/>
</dbReference>
<keyword evidence="3" id="KW-1185">Reference proteome</keyword>
<proteinExistence type="predicted"/>
<name>A0A197JHK5_9FUNG</name>
<keyword evidence="1" id="KW-0812">Transmembrane</keyword>
<gene>
    <name evidence="2" type="ORF">K457DRAFT_832521</name>
</gene>
<dbReference type="AlphaFoldDB" id="A0A197JHK5"/>